<dbReference type="AlphaFoldDB" id="A0A7K3LQ54"/>
<dbReference type="RefSeq" id="WP_059036447.1">
    <property type="nucleotide sequence ID" value="NZ_JAADZU010000037.1"/>
</dbReference>
<dbReference type="SUPFAM" id="SSF56672">
    <property type="entry name" value="DNA/RNA polymerases"/>
    <property type="match status" value="1"/>
</dbReference>
<comment type="caution">
    <text evidence="5">The sequence shown here is derived from an EMBL/GenBank/DDBJ whole genome shotgun (WGS) entry which is preliminary data.</text>
</comment>
<dbReference type="GO" id="GO:0003677">
    <property type="term" value="F:DNA binding"/>
    <property type="evidence" value="ECO:0007669"/>
    <property type="project" value="InterPro"/>
</dbReference>
<dbReference type="InterPro" id="IPR012337">
    <property type="entry name" value="RNaseH-like_sf"/>
</dbReference>
<evidence type="ECO:0000256" key="2">
    <source>
        <dbReference type="ARBA" id="ARBA00022705"/>
    </source>
</evidence>
<dbReference type="InterPro" id="IPR001098">
    <property type="entry name" value="DNA-dir_DNA_pol_A_palm_dom"/>
</dbReference>
<dbReference type="InterPro" id="IPR043502">
    <property type="entry name" value="DNA/RNA_pol_sf"/>
</dbReference>
<dbReference type="EC" id="2.7.7.7" evidence="1"/>
<dbReference type="PANTHER" id="PTHR10133">
    <property type="entry name" value="DNA POLYMERASE I"/>
    <property type="match status" value="1"/>
</dbReference>
<dbReference type="Pfam" id="PF00476">
    <property type="entry name" value="DNA_pol_A"/>
    <property type="match status" value="1"/>
</dbReference>
<dbReference type="GO" id="GO:0003887">
    <property type="term" value="F:DNA-directed DNA polymerase activity"/>
    <property type="evidence" value="ECO:0007669"/>
    <property type="project" value="UniProtKB-EC"/>
</dbReference>
<dbReference type="GO" id="GO:0006302">
    <property type="term" value="P:double-strand break repair"/>
    <property type="evidence" value="ECO:0007669"/>
    <property type="project" value="TreeGrafter"/>
</dbReference>
<dbReference type="Gene3D" id="1.10.150.20">
    <property type="entry name" value="5' to 3' exonuclease, C-terminal subdomain"/>
    <property type="match status" value="1"/>
</dbReference>
<dbReference type="Gene3D" id="3.30.70.370">
    <property type="match status" value="1"/>
</dbReference>
<evidence type="ECO:0000313" key="5">
    <source>
        <dbReference type="EMBL" id="NDK90392.1"/>
    </source>
</evidence>
<evidence type="ECO:0000313" key="6">
    <source>
        <dbReference type="Proteomes" id="UP000466307"/>
    </source>
</evidence>
<sequence>MSVDQIRLDYEARIRGGYDRYLQDHGPYRYVEHPGFEATLLAFRVGAGATHVVEGAEAIRRMTQFLVDYAARTGRKLVAHNSQFDRLVASRVLGMPAGEFLDPAGWDDTLPRARLLGMPGSLAALAEALGAPAKLDEGRDLIKLFGSADVPLDEIIAGHPDEWMRFREYARRDVDALAHIDPLLSWPRPEERRAWVLDQRVNDVGIEVDLEYCRAADTAARGAQQRDVDRLIEITGVDNPRSVPQLKSWFESRGFNPPNLQRETLAKHLPAELEQSEWLKAHKDRTDLPDDVLEVIRIKTAGGVVGRWQKMLDWTCWDGRIRGAYVFATAHTGRWSSRGAQLHNMSRDSVGETDAEVEDFVRRIIADPEGVELSLRDMRGGLRPALVGPFTVVDFSAIEARVLAWLTGEDDIVGLFEAGEDVYVDAARKIGLDVPDKSVDPVGYKMVRGQGKVLTLAAGYGGGPATLRAQGAVGDDSEIKALAKAWKQARRPVTRLWRDLERGLSCRVRRLRGVAMVRGDARSRELVLPSGRTLRYARVRETAKGDYIYTKSHGGVGKLWGGTLTNNLCQAVARDLLVEALLRLDDAGYTVVGHVHDEVIIAGHHDVDRISKIMCQLPRWAAGLPLAAEGYRCNRYRKD</sequence>
<dbReference type="GO" id="GO:0006261">
    <property type="term" value="P:DNA-templated DNA replication"/>
    <property type="evidence" value="ECO:0007669"/>
    <property type="project" value="InterPro"/>
</dbReference>
<gene>
    <name evidence="5" type="ORF">GYA93_12505</name>
</gene>
<evidence type="ECO:0000256" key="3">
    <source>
        <dbReference type="ARBA" id="ARBA00049244"/>
    </source>
</evidence>
<protein>
    <recommendedName>
        <fullName evidence="1">DNA-directed DNA polymerase</fullName>
        <ecNumber evidence="1">2.7.7.7</ecNumber>
    </recommendedName>
</protein>
<evidence type="ECO:0000256" key="1">
    <source>
        <dbReference type="ARBA" id="ARBA00012417"/>
    </source>
</evidence>
<dbReference type="InterPro" id="IPR002298">
    <property type="entry name" value="DNA_polymerase_A"/>
</dbReference>
<dbReference type="EMBL" id="JAADZU010000037">
    <property type="protein sequence ID" value="NDK90392.1"/>
    <property type="molecule type" value="Genomic_DNA"/>
</dbReference>
<name>A0A7K3LQ54_9ACTN</name>
<organism evidence="5 6">
    <name type="scientific">Gordonia desulfuricans</name>
    <dbReference type="NCBI Taxonomy" id="89051"/>
    <lineage>
        <taxon>Bacteria</taxon>
        <taxon>Bacillati</taxon>
        <taxon>Actinomycetota</taxon>
        <taxon>Actinomycetes</taxon>
        <taxon>Mycobacteriales</taxon>
        <taxon>Gordoniaceae</taxon>
        <taxon>Gordonia</taxon>
    </lineage>
</organism>
<feature type="domain" description="DNA-directed DNA polymerase family A palm" evidence="4">
    <location>
        <begin position="376"/>
        <end position="607"/>
    </location>
</feature>
<dbReference type="PANTHER" id="PTHR10133:SF27">
    <property type="entry name" value="DNA POLYMERASE NU"/>
    <property type="match status" value="1"/>
</dbReference>
<keyword evidence="2" id="KW-0235">DNA replication</keyword>
<comment type="catalytic activity">
    <reaction evidence="3">
        <text>DNA(n) + a 2'-deoxyribonucleoside 5'-triphosphate = DNA(n+1) + diphosphate</text>
        <dbReference type="Rhea" id="RHEA:22508"/>
        <dbReference type="Rhea" id="RHEA-COMP:17339"/>
        <dbReference type="Rhea" id="RHEA-COMP:17340"/>
        <dbReference type="ChEBI" id="CHEBI:33019"/>
        <dbReference type="ChEBI" id="CHEBI:61560"/>
        <dbReference type="ChEBI" id="CHEBI:173112"/>
        <dbReference type="EC" id="2.7.7.7"/>
    </reaction>
</comment>
<dbReference type="SUPFAM" id="SSF53098">
    <property type="entry name" value="Ribonuclease H-like"/>
    <property type="match status" value="1"/>
</dbReference>
<keyword evidence="6" id="KW-1185">Reference proteome</keyword>
<accession>A0A7K3LQ54</accession>
<reference evidence="5 6" key="1">
    <citation type="submission" date="2020-01" db="EMBL/GenBank/DDBJ databases">
        <title>Investigation of new actinobacteria for the biodesulphurisation of diesel fuel.</title>
        <authorList>
            <person name="Athi Narayanan S.M."/>
        </authorList>
    </citation>
    <scope>NUCLEOTIDE SEQUENCE [LARGE SCALE GENOMIC DNA]</scope>
    <source>
        <strain evidence="5 6">213E</strain>
    </source>
</reference>
<evidence type="ECO:0000259" key="4">
    <source>
        <dbReference type="SMART" id="SM00482"/>
    </source>
</evidence>
<dbReference type="SMART" id="SM00482">
    <property type="entry name" value="POLAc"/>
    <property type="match status" value="1"/>
</dbReference>
<proteinExistence type="predicted"/>
<dbReference type="Proteomes" id="UP000466307">
    <property type="component" value="Unassembled WGS sequence"/>
</dbReference>